<evidence type="ECO:0000256" key="2">
    <source>
        <dbReference type="ARBA" id="ARBA00023043"/>
    </source>
</evidence>
<protein>
    <submittedName>
        <fullName evidence="5">Uncharacterized protein</fullName>
    </submittedName>
</protein>
<dbReference type="PROSITE" id="PS50088">
    <property type="entry name" value="ANK_REPEAT"/>
    <property type="match status" value="2"/>
</dbReference>
<dbReference type="Proteomes" id="UP000319257">
    <property type="component" value="Unassembled WGS sequence"/>
</dbReference>
<dbReference type="Gene3D" id="1.25.40.20">
    <property type="entry name" value="Ankyrin repeat-containing domain"/>
    <property type="match status" value="1"/>
</dbReference>
<reference evidence="5 6" key="1">
    <citation type="submission" date="2019-06" db="EMBL/GenBank/DDBJ databases">
        <title>Draft genome sequence of the filamentous fungus Phialemoniopsis curvata isolated from diesel fuel.</title>
        <authorList>
            <person name="Varaljay V.A."/>
            <person name="Lyon W.J."/>
            <person name="Crouch A.L."/>
            <person name="Drake C.E."/>
            <person name="Hollomon J.M."/>
            <person name="Nadeau L.J."/>
            <person name="Nunn H.S."/>
            <person name="Stevenson B.S."/>
            <person name="Bojanowski C.L."/>
            <person name="Crookes-Goodson W.J."/>
        </authorList>
    </citation>
    <scope>NUCLEOTIDE SEQUENCE [LARGE SCALE GENOMIC DNA]</scope>
    <source>
        <strain evidence="5 6">D216</strain>
    </source>
</reference>
<dbReference type="PANTHER" id="PTHR24173">
    <property type="entry name" value="ANKYRIN REPEAT CONTAINING"/>
    <property type="match status" value="1"/>
</dbReference>
<dbReference type="Pfam" id="PF00023">
    <property type="entry name" value="Ank"/>
    <property type="match status" value="1"/>
</dbReference>
<dbReference type="OrthoDB" id="539213at2759"/>
<dbReference type="PROSITE" id="PS50297">
    <property type="entry name" value="ANK_REP_REGION"/>
    <property type="match status" value="2"/>
</dbReference>
<feature type="compositionally biased region" description="Low complexity" evidence="4">
    <location>
        <begin position="679"/>
        <end position="706"/>
    </location>
</feature>
<feature type="repeat" description="ANK" evidence="3">
    <location>
        <begin position="443"/>
        <end position="477"/>
    </location>
</feature>
<dbReference type="PANTHER" id="PTHR24173:SF74">
    <property type="entry name" value="ANKYRIN REPEAT DOMAIN-CONTAINING PROTEIN 16"/>
    <property type="match status" value="1"/>
</dbReference>
<dbReference type="EMBL" id="SKBQ01000035">
    <property type="protein sequence ID" value="TPX13300.1"/>
    <property type="molecule type" value="Genomic_DNA"/>
</dbReference>
<dbReference type="RefSeq" id="XP_030995011.1">
    <property type="nucleotide sequence ID" value="XM_031140887.1"/>
</dbReference>
<evidence type="ECO:0000313" key="5">
    <source>
        <dbReference type="EMBL" id="TPX13300.1"/>
    </source>
</evidence>
<dbReference type="SMART" id="SM00248">
    <property type="entry name" value="ANK"/>
    <property type="match status" value="3"/>
</dbReference>
<sequence>MTSPVEYVASALSITASAIKTVRGVYEFLGRVRQVGTEIESLHTTVEAWTKILETINGSLELRKRSRELVPLEVEYLDHMGRVISMCEKDVKLLQKNLPQPVESTSMWRIRGRDSSWRQKAIATLKMYIKEDQRLIARIARHMQLLSDLNFICPGSLAGESFLAQNRDRLGRLPQMFSENDTHPSSRAASPSTRTQDEMEEEKVITEFEDATFEYTTYLVIKGHDFTPPIEPTMEEIQIQFEANQAIVGYLFDSLKLPGNAYRLHKRGIEIRKTMDEKYGIKLDFDTHVQLDLRLIEILKDCKTSECSNEAYKILRAMDEKSWGDQRPQRFEIRFSLAEVCGERQEISEACRLLRTLYTEYKKEPRSYRTKLQQVVQLIDQGYRGSGNLESSYAWRVMVERDLGVDFFPSHILSQALDWCRTHGFDVSEVQRGVPVDQIRNHEGDSPLHYAARNPDTDIDILEGLLSKTHSLDGRDRRGNTVLMIAAEGSGDLAIKVMGILLARSTAADLIARGGVDDETPLHRCRDPEIARLLLQRAMRRGSCVSTNSVAGSISDNNALNDILNNQHGCYRKTPLHTACQYARTDVVKILLAYGADPSLLDAGKQIPRERLPPSTNGRDRFLITKWMLSAYIMAGKSESDKKKLLSDHYLRNADRKALLSKQSQILTLDATPSLRNVSSIGTSSRRSSATTAITSSSSHSDQKSSTEAPRLSIAIESPDMQFRFH</sequence>
<keyword evidence="1" id="KW-0677">Repeat</keyword>
<accession>A0A507B9M6</accession>
<feature type="region of interest" description="Disordered" evidence="4">
    <location>
        <begin position="175"/>
        <end position="201"/>
    </location>
</feature>
<name>A0A507B9M6_9PEZI</name>
<dbReference type="InParanoid" id="A0A507B9M6"/>
<dbReference type="InterPro" id="IPR036770">
    <property type="entry name" value="Ankyrin_rpt-contain_sf"/>
</dbReference>
<evidence type="ECO:0000256" key="4">
    <source>
        <dbReference type="SAM" id="MobiDB-lite"/>
    </source>
</evidence>
<feature type="region of interest" description="Disordered" evidence="4">
    <location>
        <begin position="678"/>
        <end position="726"/>
    </location>
</feature>
<dbReference type="SUPFAM" id="SSF48403">
    <property type="entry name" value="Ankyrin repeat"/>
    <property type="match status" value="1"/>
</dbReference>
<feature type="repeat" description="ANK" evidence="3">
    <location>
        <begin position="571"/>
        <end position="603"/>
    </location>
</feature>
<dbReference type="InterPro" id="IPR002110">
    <property type="entry name" value="Ankyrin_rpt"/>
</dbReference>
<proteinExistence type="predicted"/>
<evidence type="ECO:0000256" key="3">
    <source>
        <dbReference type="PROSITE-ProRule" id="PRU00023"/>
    </source>
</evidence>
<evidence type="ECO:0000313" key="6">
    <source>
        <dbReference type="Proteomes" id="UP000319257"/>
    </source>
</evidence>
<feature type="compositionally biased region" description="Polar residues" evidence="4">
    <location>
        <begin position="177"/>
        <end position="194"/>
    </location>
</feature>
<evidence type="ECO:0000256" key="1">
    <source>
        <dbReference type="ARBA" id="ARBA00022737"/>
    </source>
</evidence>
<dbReference type="STRING" id="1093900.A0A507B9M6"/>
<gene>
    <name evidence="5" type="ORF">E0L32_006273</name>
</gene>
<keyword evidence="6" id="KW-1185">Reference proteome</keyword>
<organism evidence="5 6">
    <name type="scientific">Thyridium curvatum</name>
    <dbReference type="NCBI Taxonomy" id="1093900"/>
    <lineage>
        <taxon>Eukaryota</taxon>
        <taxon>Fungi</taxon>
        <taxon>Dikarya</taxon>
        <taxon>Ascomycota</taxon>
        <taxon>Pezizomycotina</taxon>
        <taxon>Sordariomycetes</taxon>
        <taxon>Sordariomycetidae</taxon>
        <taxon>Thyridiales</taxon>
        <taxon>Thyridiaceae</taxon>
        <taxon>Thyridium</taxon>
    </lineage>
</organism>
<dbReference type="AlphaFoldDB" id="A0A507B9M6"/>
<comment type="caution">
    <text evidence="5">The sequence shown here is derived from an EMBL/GenBank/DDBJ whole genome shotgun (WGS) entry which is preliminary data.</text>
</comment>
<keyword evidence="2 3" id="KW-0040">ANK repeat</keyword>
<dbReference type="GeneID" id="41973720"/>